<reference evidence="3" key="1">
    <citation type="submission" date="2015-07" db="EMBL/GenBank/DDBJ databases">
        <title>Annotation of Plasmodium falciparum IGH-CR14.</title>
        <authorList>
            <consortium name="The Broad Institute Genome Sequencing Platform"/>
            <person name="Volkman S.K."/>
            <person name="Neafsey D.E."/>
            <person name="Dash A.P."/>
            <person name="Chitnis C.E."/>
            <person name="Hartl D.L."/>
            <person name="Young S.K."/>
            <person name="Zeng Q."/>
            <person name="Koehrsen M."/>
            <person name="Alvarado L."/>
            <person name="Berlin A."/>
            <person name="Borenstein D."/>
            <person name="Chapman S.B."/>
            <person name="Chen Z."/>
            <person name="Engels R."/>
            <person name="Freedman E."/>
            <person name="Gellesch M."/>
            <person name="Goldberg J."/>
            <person name="Griggs A."/>
            <person name="Gujja S."/>
            <person name="Heilman E.R."/>
            <person name="Heiman D.I."/>
            <person name="Howarth C."/>
            <person name="Jen D."/>
            <person name="Larson L."/>
            <person name="Mehta T."/>
            <person name="Neiman D."/>
            <person name="Park D."/>
            <person name="Pearson M."/>
            <person name="Roberts A."/>
            <person name="Saif S."/>
            <person name="Shea T."/>
            <person name="Shenoy N."/>
            <person name="Sisk P."/>
            <person name="Stolte C."/>
            <person name="Sykes S."/>
            <person name="Walk T."/>
            <person name="White J."/>
            <person name="Yandava C."/>
            <person name="Haas B."/>
            <person name="Henn M.R."/>
            <person name="Nusbaum C."/>
            <person name="Birren B."/>
        </authorList>
    </citation>
    <scope>NUCLEOTIDE SEQUENCE [LARGE SCALE GENOMIC DNA]</scope>
    <source>
        <strain evidence="3">IGH-CR14</strain>
    </source>
</reference>
<protein>
    <submittedName>
        <fullName evidence="2">Uncharacterized protein</fullName>
    </submittedName>
</protein>
<feature type="transmembrane region" description="Helical" evidence="1">
    <location>
        <begin position="59"/>
        <end position="82"/>
    </location>
</feature>
<evidence type="ECO:0000256" key="1">
    <source>
        <dbReference type="SAM" id="Phobius"/>
    </source>
</evidence>
<keyword evidence="1" id="KW-0472">Membrane</keyword>
<dbReference type="EMBL" id="GG665408">
    <property type="protein sequence ID" value="KNG77913.1"/>
    <property type="molecule type" value="Genomic_DNA"/>
</dbReference>
<organism evidence="2 3">
    <name type="scientific">Plasmodium falciparum IGH-CR14</name>
    <dbReference type="NCBI Taxonomy" id="580059"/>
    <lineage>
        <taxon>Eukaryota</taxon>
        <taxon>Sar</taxon>
        <taxon>Alveolata</taxon>
        <taxon>Apicomplexa</taxon>
        <taxon>Aconoidasida</taxon>
        <taxon>Haemosporida</taxon>
        <taxon>Plasmodiidae</taxon>
        <taxon>Plasmodium</taxon>
        <taxon>Plasmodium (Laverania)</taxon>
    </lineage>
</organism>
<dbReference type="AlphaFoldDB" id="A0A0L1IFI4"/>
<dbReference type="Proteomes" id="UP000054562">
    <property type="component" value="Unassembled WGS sequence"/>
</dbReference>
<keyword evidence="1" id="KW-1133">Transmembrane helix</keyword>
<reference evidence="3" key="2">
    <citation type="submission" date="2015-07" db="EMBL/GenBank/DDBJ databases">
        <title>The genome sequence of Plasmodium falciparum IGH-CR14.</title>
        <authorList>
            <consortium name="The Broad Institute Genome Sequencing Platform"/>
            <person name="Volkman S.K."/>
            <person name="Neafsey D.E."/>
            <person name="Dash A.P."/>
            <person name="Chitnis C.E."/>
            <person name="Hartl D.L."/>
            <person name="Young S.K."/>
            <person name="Kodira C.D."/>
            <person name="Zeng Q."/>
            <person name="Koehrsen M."/>
            <person name="Godfrey P."/>
            <person name="Alvarado L."/>
            <person name="Berlin A."/>
            <person name="Borenstein D."/>
            <person name="Chen Z."/>
            <person name="Engels R."/>
            <person name="Freedman E."/>
            <person name="Gellesch M."/>
            <person name="Goldberg J."/>
            <person name="Griggs A."/>
            <person name="Gujja S."/>
            <person name="Heiman D."/>
            <person name="Hepburn T."/>
            <person name="Howarth C."/>
            <person name="Jen D."/>
            <person name="Larson L."/>
            <person name="Lewis B."/>
            <person name="Mehta T."/>
            <person name="Park D."/>
            <person name="Pearson M."/>
            <person name="Roberts A."/>
            <person name="Saif S."/>
            <person name="Shea T."/>
            <person name="Shenoy N."/>
            <person name="Sisk P."/>
            <person name="Stolte C."/>
            <person name="Sykes S."/>
            <person name="Walk T."/>
            <person name="White J."/>
            <person name="Yandava C."/>
            <person name="Wirth D.F."/>
            <person name="Nusbaum C."/>
            <person name="Birren B."/>
        </authorList>
    </citation>
    <scope>NUCLEOTIDE SEQUENCE [LARGE SCALE GENOMIC DNA]</scope>
    <source>
        <strain evidence="3">IGH-CR14</strain>
    </source>
</reference>
<name>A0A0L1IFI4_PLAFA</name>
<sequence length="109" mass="11768">MTLKKIYNGHFRRGCISIHVFSLSSEKADKSFCSEKSAEILSESKSFENKGGYGIVNNILYGAGLGVGAVGFSLAILSSTILASSVLFSTYFCANTCNVNEDDMDDDFI</sequence>
<accession>A0A0L1IFI4</accession>
<gene>
    <name evidence="2" type="ORF">PFMG_04124</name>
</gene>
<keyword evidence="1" id="KW-0812">Transmembrane</keyword>
<proteinExistence type="predicted"/>
<evidence type="ECO:0000313" key="3">
    <source>
        <dbReference type="Proteomes" id="UP000054562"/>
    </source>
</evidence>
<evidence type="ECO:0000313" key="2">
    <source>
        <dbReference type="EMBL" id="KNG77913.1"/>
    </source>
</evidence>
<dbReference type="OrthoDB" id="391627at2759"/>